<gene>
    <name evidence="6" type="ORF">GCM10017653_49540</name>
</gene>
<name>A0A9W6K3N7_9HYPH</name>
<dbReference type="InterPro" id="IPR036390">
    <property type="entry name" value="WH_DNA-bd_sf"/>
</dbReference>
<dbReference type="InterPro" id="IPR008920">
    <property type="entry name" value="TF_FadR/GntR_C"/>
</dbReference>
<dbReference type="Proteomes" id="UP001143330">
    <property type="component" value="Unassembled WGS sequence"/>
</dbReference>
<proteinExistence type="predicted"/>
<dbReference type="Gene3D" id="1.10.10.10">
    <property type="entry name" value="Winged helix-like DNA-binding domain superfamily/Winged helix DNA-binding domain"/>
    <property type="match status" value="1"/>
</dbReference>
<accession>A0A9W6K3N7</accession>
<dbReference type="GO" id="GO:0003700">
    <property type="term" value="F:DNA-binding transcription factor activity"/>
    <property type="evidence" value="ECO:0007669"/>
    <property type="project" value="InterPro"/>
</dbReference>
<evidence type="ECO:0000256" key="4">
    <source>
        <dbReference type="SAM" id="MobiDB-lite"/>
    </source>
</evidence>
<dbReference type="InterPro" id="IPR000524">
    <property type="entry name" value="Tscrpt_reg_HTH_GntR"/>
</dbReference>
<dbReference type="CDD" id="cd07377">
    <property type="entry name" value="WHTH_GntR"/>
    <property type="match status" value="1"/>
</dbReference>
<keyword evidence="3" id="KW-0804">Transcription</keyword>
<protein>
    <submittedName>
        <fullName evidence="6">GntR family transcriptional regulator</fullName>
    </submittedName>
</protein>
<organism evidence="6 7">
    <name type="scientific">Ancylobacter defluvii</name>
    <dbReference type="NCBI Taxonomy" id="1282440"/>
    <lineage>
        <taxon>Bacteria</taxon>
        <taxon>Pseudomonadati</taxon>
        <taxon>Pseudomonadota</taxon>
        <taxon>Alphaproteobacteria</taxon>
        <taxon>Hyphomicrobiales</taxon>
        <taxon>Xanthobacteraceae</taxon>
        <taxon>Ancylobacter</taxon>
    </lineage>
</organism>
<dbReference type="PROSITE" id="PS50949">
    <property type="entry name" value="HTH_GNTR"/>
    <property type="match status" value="1"/>
</dbReference>
<dbReference type="SUPFAM" id="SSF46785">
    <property type="entry name" value="Winged helix' DNA-binding domain"/>
    <property type="match status" value="1"/>
</dbReference>
<keyword evidence="7" id="KW-1185">Reference proteome</keyword>
<sequence length="228" mass="25865">MTTLLNRRDPGQGSASERSPLHDDVVDQLRQMIIRCELVPGERFTEQKLVEKFGVSRTPLREALKILASEGLVEMRPHRGSSVSPISIEEISETFAVLGTLEEMAGPLVCDRVSNVDIARLERIKDEMSSKRDATDRNSYFELNVAFHQSMIALSGNAVLSATYNQLFGKLQRARYLVNDDQNRWSESAREHSWIMEALRQRDGAELSKRLREHNSRTAQAVLDKLRG</sequence>
<evidence type="ECO:0000256" key="3">
    <source>
        <dbReference type="ARBA" id="ARBA00023163"/>
    </source>
</evidence>
<evidence type="ECO:0000256" key="2">
    <source>
        <dbReference type="ARBA" id="ARBA00023125"/>
    </source>
</evidence>
<dbReference type="EMBL" id="BSFM01000022">
    <property type="protein sequence ID" value="GLK86884.1"/>
    <property type="molecule type" value="Genomic_DNA"/>
</dbReference>
<dbReference type="GO" id="GO:0003677">
    <property type="term" value="F:DNA binding"/>
    <property type="evidence" value="ECO:0007669"/>
    <property type="project" value="UniProtKB-KW"/>
</dbReference>
<reference evidence="6" key="2">
    <citation type="submission" date="2023-01" db="EMBL/GenBank/DDBJ databases">
        <authorList>
            <person name="Sun Q."/>
            <person name="Evtushenko L."/>
        </authorList>
    </citation>
    <scope>NUCLEOTIDE SEQUENCE</scope>
    <source>
        <strain evidence="6">VKM B-2789</strain>
    </source>
</reference>
<dbReference type="InterPro" id="IPR036388">
    <property type="entry name" value="WH-like_DNA-bd_sf"/>
</dbReference>
<keyword evidence="1" id="KW-0805">Transcription regulation</keyword>
<feature type="region of interest" description="Disordered" evidence="4">
    <location>
        <begin position="1"/>
        <end position="22"/>
    </location>
</feature>
<dbReference type="SUPFAM" id="SSF48008">
    <property type="entry name" value="GntR ligand-binding domain-like"/>
    <property type="match status" value="1"/>
</dbReference>
<dbReference type="Pfam" id="PF07729">
    <property type="entry name" value="FCD"/>
    <property type="match status" value="1"/>
</dbReference>
<dbReference type="PANTHER" id="PTHR43537:SF50">
    <property type="entry name" value="TRANSCRIPTIONAL REGULATORY PROTEIN"/>
    <property type="match status" value="1"/>
</dbReference>
<comment type="caution">
    <text evidence="6">The sequence shown here is derived from an EMBL/GenBank/DDBJ whole genome shotgun (WGS) entry which is preliminary data.</text>
</comment>
<feature type="compositionally biased region" description="Basic and acidic residues" evidence="4">
    <location>
        <begin position="1"/>
        <end position="10"/>
    </location>
</feature>
<evidence type="ECO:0000313" key="6">
    <source>
        <dbReference type="EMBL" id="GLK86884.1"/>
    </source>
</evidence>
<feature type="domain" description="HTH gntR-type" evidence="5">
    <location>
        <begin position="19"/>
        <end position="86"/>
    </location>
</feature>
<dbReference type="AlphaFoldDB" id="A0A9W6K3N7"/>
<dbReference type="Gene3D" id="1.20.120.530">
    <property type="entry name" value="GntR ligand-binding domain-like"/>
    <property type="match status" value="1"/>
</dbReference>
<dbReference type="PRINTS" id="PR00035">
    <property type="entry name" value="HTHGNTR"/>
</dbReference>
<evidence type="ECO:0000256" key="1">
    <source>
        <dbReference type="ARBA" id="ARBA00023015"/>
    </source>
</evidence>
<evidence type="ECO:0000259" key="5">
    <source>
        <dbReference type="PROSITE" id="PS50949"/>
    </source>
</evidence>
<dbReference type="Pfam" id="PF00392">
    <property type="entry name" value="GntR"/>
    <property type="match status" value="1"/>
</dbReference>
<keyword evidence="2" id="KW-0238">DNA-binding</keyword>
<reference evidence="6" key="1">
    <citation type="journal article" date="2014" name="Int. J. Syst. Evol. Microbiol.">
        <title>Complete genome sequence of Corynebacterium casei LMG S-19264T (=DSM 44701T), isolated from a smear-ripened cheese.</title>
        <authorList>
            <consortium name="US DOE Joint Genome Institute (JGI-PGF)"/>
            <person name="Walter F."/>
            <person name="Albersmeier A."/>
            <person name="Kalinowski J."/>
            <person name="Ruckert C."/>
        </authorList>
    </citation>
    <scope>NUCLEOTIDE SEQUENCE</scope>
    <source>
        <strain evidence="6">VKM B-2789</strain>
    </source>
</reference>
<dbReference type="SMART" id="SM00895">
    <property type="entry name" value="FCD"/>
    <property type="match status" value="1"/>
</dbReference>
<dbReference type="SMART" id="SM00345">
    <property type="entry name" value="HTH_GNTR"/>
    <property type="match status" value="1"/>
</dbReference>
<evidence type="ECO:0000313" key="7">
    <source>
        <dbReference type="Proteomes" id="UP001143330"/>
    </source>
</evidence>
<dbReference type="InterPro" id="IPR011711">
    <property type="entry name" value="GntR_C"/>
</dbReference>
<dbReference type="PANTHER" id="PTHR43537">
    <property type="entry name" value="TRANSCRIPTIONAL REGULATOR, GNTR FAMILY"/>
    <property type="match status" value="1"/>
</dbReference>